<dbReference type="HOGENOM" id="CLU_1413885_0_0_11"/>
<dbReference type="PROSITE" id="PS51257">
    <property type="entry name" value="PROKAR_LIPOPROTEIN"/>
    <property type="match status" value="1"/>
</dbReference>
<evidence type="ECO:0000313" key="2">
    <source>
        <dbReference type="EMBL" id="AFU00926.1"/>
    </source>
</evidence>
<proteinExistence type="predicted"/>
<organism evidence="2 3">
    <name type="scientific">Nocardia brasiliensis (strain ATCC 700358 / HUJEG-1)</name>
    <dbReference type="NCBI Taxonomy" id="1133849"/>
    <lineage>
        <taxon>Bacteria</taxon>
        <taxon>Bacillati</taxon>
        <taxon>Actinomycetota</taxon>
        <taxon>Actinomycetes</taxon>
        <taxon>Mycobacteriales</taxon>
        <taxon>Nocardiaceae</taxon>
        <taxon>Nocardia</taxon>
    </lineage>
</organism>
<dbReference type="Proteomes" id="UP000006304">
    <property type="component" value="Chromosome"/>
</dbReference>
<accession>K0EZU6</accession>
<evidence type="ECO:0008006" key="4">
    <source>
        <dbReference type="Google" id="ProtNLM"/>
    </source>
</evidence>
<evidence type="ECO:0000313" key="3">
    <source>
        <dbReference type="Proteomes" id="UP000006304"/>
    </source>
</evidence>
<evidence type="ECO:0000256" key="1">
    <source>
        <dbReference type="SAM" id="SignalP"/>
    </source>
</evidence>
<dbReference type="RefSeq" id="WP_014983781.1">
    <property type="nucleotide sequence ID" value="NC_018681.1"/>
</dbReference>
<dbReference type="eggNOG" id="ENOG5031GJ0">
    <property type="taxonomic scope" value="Bacteria"/>
</dbReference>
<dbReference type="EMBL" id="CP003876">
    <property type="protein sequence ID" value="AFU00926.1"/>
    <property type="molecule type" value="Genomic_DNA"/>
</dbReference>
<dbReference type="AlphaFoldDB" id="K0EZU6"/>
<protein>
    <recommendedName>
        <fullName evidence="4">Lipoprotein</fullName>
    </recommendedName>
</protein>
<sequence length="192" mass="20423">MNGGRLAIMVAAGLILTGCVNHAVPVQNWATEPDLAAIDRAIDAPAAQRLAGSFLRSQDPAADGATVRLQRVGAPVMVYATDPRADRADDLEQVGVESYIAVPVRFSGRDAVETMQLEPRPPYRPRAMATGAEETNLPRPAGARLLLDYPTHTWFAWTPTKATVLSSGALPGLAGKEFDAAGLHADFGRRVP</sequence>
<reference evidence="2 3" key="1">
    <citation type="journal article" date="2012" name="J. Bacteriol.">
        <title>Complete genome sequence of Nocardia brasiliensis HUJEG-1.</title>
        <authorList>
            <person name="Vera-Cabrera L."/>
            <person name="Ortiz-Lopez R."/>
            <person name="Elizondo-Gonzalez R."/>
            <person name="Perez-Maya A.A."/>
            <person name="Ocampo-Candiani J."/>
        </authorList>
    </citation>
    <scope>NUCLEOTIDE SEQUENCE [LARGE SCALE GENOMIC DNA]</scope>
    <source>
        <strain evidence="3">ATCC 700358</strain>
    </source>
</reference>
<feature type="chain" id="PRO_5003831579" description="Lipoprotein" evidence="1">
    <location>
        <begin position="24"/>
        <end position="192"/>
    </location>
</feature>
<dbReference type="KEGG" id="nbr:O3I_014825"/>
<dbReference type="STRING" id="1133849.O3I_014825"/>
<name>K0EZU6_NOCB7</name>
<feature type="signal peptide" evidence="1">
    <location>
        <begin position="1"/>
        <end position="23"/>
    </location>
</feature>
<keyword evidence="3" id="KW-1185">Reference proteome</keyword>
<gene>
    <name evidence="2" type="ORF">O3I_014825</name>
</gene>
<keyword evidence="1" id="KW-0732">Signal</keyword>